<proteinExistence type="predicted"/>
<feature type="non-terminal residue" evidence="2">
    <location>
        <position position="161"/>
    </location>
</feature>
<keyword evidence="1" id="KW-1133">Transmembrane helix</keyword>
<feature type="non-terminal residue" evidence="2">
    <location>
        <position position="1"/>
    </location>
</feature>
<name>A0A9P6M4P6_9FUNG</name>
<gene>
    <name evidence="2" type="ORF">BGZ65_000430</name>
</gene>
<reference evidence="2" key="1">
    <citation type="journal article" date="2020" name="Fungal Divers.">
        <title>Resolving the Mortierellaceae phylogeny through synthesis of multi-gene phylogenetics and phylogenomics.</title>
        <authorList>
            <person name="Vandepol N."/>
            <person name="Liber J."/>
            <person name="Desiro A."/>
            <person name="Na H."/>
            <person name="Kennedy M."/>
            <person name="Barry K."/>
            <person name="Grigoriev I.V."/>
            <person name="Miller A.N."/>
            <person name="O'Donnell K."/>
            <person name="Stajich J.E."/>
            <person name="Bonito G."/>
        </authorList>
    </citation>
    <scope>NUCLEOTIDE SEQUENCE</scope>
    <source>
        <strain evidence="2">MES-2147</strain>
    </source>
</reference>
<feature type="transmembrane region" description="Helical" evidence="1">
    <location>
        <begin position="72"/>
        <end position="94"/>
    </location>
</feature>
<keyword evidence="3" id="KW-1185">Reference proteome</keyword>
<dbReference type="Proteomes" id="UP000749646">
    <property type="component" value="Unassembled WGS sequence"/>
</dbReference>
<dbReference type="OrthoDB" id="2445058at2759"/>
<comment type="caution">
    <text evidence="2">The sequence shown here is derived from an EMBL/GenBank/DDBJ whole genome shotgun (WGS) entry which is preliminary data.</text>
</comment>
<evidence type="ECO:0000313" key="3">
    <source>
        <dbReference type="Proteomes" id="UP000749646"/>
    </source>
</evidence>
<sequence>ERMTVLVRAIDSQEIQLALRPSPTTGLTLAATVQAKLKDVQERIRTSKKIMDAARFNLNRLRYGIELERRSILLYKVILGVALLFTVLFFWFLYYSRTRAIIIIAASPPQPIPPSIVITSENPFESDFNQVHLHQQQREDSGGEADRFVVTASTFITDGPP</sequence>
<keyword evidence="1" id="KW-0812">Transmembrane</keyword>
<evidence type="ECO:0000256" key="1">
    <source>
        <dbReference type="SAM" id="Phobius"/>
    </source>
</evidence>
<keyword evidence="1" id="KW-0472">Membrane</keyword>
<dbReference type="AlphaFoldDB" id="A0A9P6M4P6"/>
<evidence type="ECO:0000313" key="2">
    <source>
        <dbReference type="EMBL" id="KAF9966292.1"/>
    </source>
</evidence>
<accession>A0A9P6M4P6</accession>
<dbReference type="EMBL" id="JAAAHW010005793">
    <property type="protein sequence ID" value="KAF9966292.1"/>
    <property type="molecule type" value="Genomic_DNA"/>
</dbReference>
<organism evidence="2 3">
    <name type="scientific">Modicella reniformis</name>
    <dbReference type="NCBI Taxonomy" id="1440133"/>
    <lineage>
        <taxon>Eukaryota</taxon>
        <taxon>Fungi</taxon>
        <taxon>Fungi incertae sedis</taxon>
        <taxon>Mucoromycota</taxon>
        <taxon>Mortierellomycotina</taxon>
        <taxon>Mortierellomycetes</taxon>
        <taxon>Mortierellales</taxon>
        <taxon>Mortierellaceae</taxon>
        <taxon>Modicella</taxon>
    </lineage>
</organism>
<protein>
    <submittedName>
        <fullName evidence="2">Uncharacterized protein</fullName>
    </submittedName>
</protein>